<reference evidence="1" key="1">
    <citation type="submission" date="2021-05" db="EMBL/GenBank/DDBJ databases">
        <authorList>
            <person name="Alioto T."/>
            <person name="Alioto T."/>
            <person name="Gomez Garrido J."/>
        </authorList>
    </citation>
    <scope>NUCLEOTIDE SEQUENCE</scope>
</reference>
<sequence length="113" mass="12714">MLNNFKDVKKYIGYIMCVKIDQSPVNFAGECITIKAKTLSTALIVVVKIEYDKIFDQGAGHNELAGFIIPVIIAQNNRYFNGLGRSQKIIIGTLMSFNFYFLMPKDNEKTVAV</sequence>
<proteinExistence type="predicted"/>
<protein>
    <submittedName>
        <fullName evidence="1">Uncharacterized protein</fullName>
    </submittedName>
</protein>
<dbReference type="AlphaFoldDB" id="A0A8D9ECH9"/>
<evidence type="ECO:0000313" key="1">
    <source>
        <dbReference type="EMBL" id="CAG6748873.1"/>
    </source>
</evidence>
<organism evidence="1">
    <name type="scientific">Cacopsylla melanoneura</name>
    <dbReference type="NCBI Taxonomy" id="428564"/>
    <lineage>
        <taxon>Eukaryota</taxon>
        <taxon>Metazoa</taxon>
        <taxon>Ecdysozoa</taxon>
        <taxon>Arthropoda</taxon>
        <taxon>Hexapoda</taxon>
        <taxon>Insecta</taxon>
        <taxon>Pterygota</taxon>
        <taxon>Neoptera</taxon>
        <taxon>Paraneoptera</taxon>
        <taxon>Hemiptera</taxon>
        <taxon>Sternorrhyncha</taxon>
        <taxon>Psylloidea</taxon>
        <taxon>Psyllidae</taxon>
        <taxon>Psyllinae</taxon>
        <taxon>Cacopsylla</taxon>
    </lineage>
</organism>
<name>A0A8D9ECH9_9HEMI</name>
<dbReference type="EMBL" id="HBUF01520982">
    <property type="protein sequence ID" value="CAG6748873.1"/>
    <property type="molecule type" value="Transcribed_RNA"/>
</dbReference>
<accession>A0A8D9ECH9</accession>